<accession>A0A9E8ZGI5</accession>
<dbReference type="Pfam" id="PF02464">
    <property type="entry name" value="CinA"/>
    <property type="match status" value="1"/>
</dbReference>
<dbReference type="Pfam" id="PF00994">
    <property type="entry name" value="MoCF_biosynth"/>
    <property type="match status" value="1"/>
</dbReference>
<dbReference type="Gene3D" id="3.40.980.10">
    <property type="entry name" value="MoaB/Mog-like domain"/>
    <property type="match status" value="1"/>
</dbReference>
<dbReference type="HAMAP" id="MF_00226_B">
    <property type="entry name" value="CinA_B"/>
    <property type="match status" value="1"/>
</dbReference>
<dbReference type="EMBL" id="CP113797">
    <property type="protein sequence ID" value="WAL60795.1"/>
    <property type="molecule type" value="Genomic_DNA"/>
</dbReference>
<dbReference type="SMART" id="SM00852">
    <property type="entry name" value="MoCF_biosynth"/>
    <property type="match status" value="1"/>
</dbReference>
<protein>
    <recommendedName>
        <fullName evidence="1">CinA-like protein</fullName>
    </recommendedName>
</protein>
<dbReference type="RefSeq" id="WP_268610752.1">
    <property type="nucleotide sequence ID" value="NZ_CP113797.1"/>
</dbReference>
<dbReference type="InterPro" id="IPR050101">
    <property type="entry name" value="CinA"/>
</dbReference>
<dbReference type="NCBIfam" id="TIGR00177">
    <property type="entry name" value="molyb_syn"/>
    <property type="match status" value="1"/>
</dbReference>
<feature type="domain" description="MoaB/Mog" evidence="2">
    <location>
        <begin position="9"/>
        <end position="177"/>
    </location>
</feature>
<dbReference type="NCBIfam" id="TIGR00200">
    <property type="entry name" value="cinA_nterm"/>
    <property type="match status" value="1"/>
</dbReference>
<dbReference type="KEGG" id="tsin:OXH18_02025"/>
<dbReference type="PANTHER" id="PTHR13939:SF0">
    <property type="entry name" value="NMN AMIDOHYDROLASE-LIKE PROTEIN YFAY"/>
    <property type="match status" value="1"/>
</dbReference>
<dbReference type="InterPro" id="IPR036653">
    <property type="entry name" value="CinA-like_C"/>
</dbReference>
<name>A0A9E8ZGI5_9CYAN</name>
<reference evidence="3" key="1">
    <citation type="submission" date="2022-12" db="EMBL/GenBank/DDBJ databases">
        <title>Polyphasic identification of a Novel Hot-Spring Cyanobacterium Ocullathermofonsia sinensis gen nov. sp. nov. and Genomic Insights on its Adaptations to the Thermal Habitat.</title>
        <authorList>
            <person name="Daroch M."/>
            <person name="Tang J."/>
            <person name="Jiang Y."/>
        </authorList>
    </citation>
    <scope>NUCLEOTIDE SEQUENCE</scope>
    <source>
        <strain evidence="3">PKUAC-SCTA174</strain>
    </source>
</reference>
<evidence type="ECO:0000259" key="2">
    <source>
        <dbReference type="SMART" id="SM00852"/>
    </source>
</evidence>
<dbReference type="AlphaFoldDB" id="A0A9E8ZGI5"/>
<dbReference type="Gene3D" id="3.90.950.20">
    <property type="entry name" value="CinA-like"/>
    <property type="match status" value="1"/>
</dbReference>
<dbReference type="Gene3D" id="3.30.70.2860">
    <property type="match status" value="1"/>
</dbReference>
<comment type="similarity">
    <text evidence="1">Belongs to the CinA family.</text>
</comment>
<dbReference type="Proteomes" id="UP001163152">
    <property type="component" value="Chromosome"/>
</dbReference>
<dbReference type="InterPro" id="IPR008135">
    <property type="entry name" value="Competence-induced_CinA"/>
</dbReference>
<evidence type="ECO:0000256" key="1">
    <source>
        <dbReference type="HAMAP-Rule" id="MF_00226"/>
    </source>
</evidence>
<dbReference type="NCBIfam" id="TIGR00199">
    <property type="entry name" value="PncC_domain"/>
    <property type="match status" value="1"/>
</dbReference>
<dbReference type="NCBIfam" id="NF001813">
    <property type="entry name" value="PRK00549.1"/>
    <property type="match status" value="1"/>
</dbReference>
<dbReference type="PIRSF" id="PIRSF006728">
    <property type="entry name" value="CinA"/>
    <property type="match status" value="1"/>
</dbReference>
<dbReference type="CDD" id="cd00885">
    <property type="entry name" value="cinA"/>
    <property type="match status" value="1"/>
</dbReference>
<dbReference type="InterPro" id="IPR041424">
    <property type="entry name" value="CinA_KH"/>
</dbReference>
<sequence>MTEDNRSAEVISIGTELLLGEILNTNAQFLAQELAQLGIPHYYQTVVGDNPLRIQKAVAIACERSRLLIFTGGLGPTPDDLTTETLAELFNVPLVERPEVLEDMARKFAQRGRVMVPSNRKQALLPQGAEILPNPTGSAPGMIWSPRAGLTILTFPGVPSEMKAMWRQTAVPYLMSQGWGQEIIYSRTLRFWGVAESTLAEKVAPLLQLTNPTVAPYAGNGEVRLRVSTKAPNEATALATIDPVVQQIQAIAGADCFGVDDDSLASVVGKLLMSKQQTVAVAESCTGGGLGHLLTTIAGSSIYFKGGVIAYDNQVKVNLLGVKPDTLVQQGAVSEDVACQMAVGVRDRLGTTWGLSITGIAGPDGGTETKPVGLVYIGVAESNQSAKAVRFQFGSFRGRDWVRWLSACSALDLLRRQLL</sequence>
<dbReference type="SUPFAM" id="SSF142433">
    <property type="entry name" value="CinA-like"/>
    <property type="match status" value="1"/>
</dbReference>
<dbReference type="SUPFAM" id="SSF53218">
    <property type="entry name" value="Molybdenum cofactor biosynthesis proteins"/>
    <property type="match status" value="1"/>
</dbReference>
<dbReference type="Pfam" id="PF18146">
    <property type="entry name" value="CinA_KH"/>
    <property type="match status" value="1"/>
</dbReference>
<keyword evidence="4" id="KW-1185">Reference proteome</keyword>
<dbReference type="InterPro" id="IPR036425">
    <property type="entry name" value="MoaB/Mog-like_dom_sf"/>
</dbReference>
<dbReference type="PANTHER" id="PTHR13939">
    <property type="entry name" value="NICOTINAMIDE-NUCLEOTIDE AMIDOHYDROLASE PNCC"/>
    <property type="match status" value="1"/>
</dbReference>
<gene>
    <name evidence="3" type="ORF">OXH18_02025</name>
</gene>
<dbReference type="InterPro" id="IPR001453">
    <property type="entry name" value="MoaB/Mog_dom"/>
</dbReference>
<organism evidence="3 4">
    <name type="scientific">Thermocoleostomius sinensis A174</name>
    <dbReference type="NCBI Taxonomy" id="2016057"/>
    <lineage>
        <taxon>Bacteria</taxon>
        <taxon>Bacillati</taxon>
        <taxon>Cyanobacteriota</taxon>
        <taxon>Cyanophyceae</taxon>
        <taxon>Oculatellales</taxon>
        <taxon>Oculatellaceae</taxon>
        <taxon>Thermocoleostomius</taxon>
    </lineage>
</organism>
<proteinExistence type="inferred from homology"/>
<dbReference type="InterPro" id="IPR008136">
    <property type="entry name" value="CinA_C"/>
</dbReference>
<evidence type="ECO:0000313" key="3">
    <source>
        <dbReference type="EMBL" id="WAL60795.1"/>
    </source>
</evidence>
<evidence type="ECO:0000313" key="4">
    <source>
        <dbReference type="Proteomes" id="UP001163152"/>
    </source>
</evidence>